<protein>
    <submittedName>
        <fullName evidence="3">Uncharacterized protein</fullName>
    </submittedName>
</protein>
<evidence type="ECO:0000256" key="1">
    <source>
        <dbReference type="SAM" id="MobiDB-lite"/>
    </source>
</evidence>
<feature type="transmembrane region" description="Helical" evidence="2">
    <location>
        <begin position="206"/>
        <end position="234"/>
    </location>
</feature>
<name>A0A9P4QQD2_9PLEO</name>
<dbReference type="AlphaFoldDB" id="A0A9P4QQD2"/>
<evidence type="ECO:0000256" key="2">
    <source>
        <dbReference type="SAM" id="Phobius"/>
    </source>
</evidence>
<feature type="region of interest" description="Disordered" evidence="1">
    <location>
        <begin position="80"/>
        <end position="99"/>
    </location>
</feature>
<feature type="compositionally biased region" description="Basic residues" evidence="1">
    <location>
        <begin position="80"/>
        <end position="91"/>
    </location>
</feature>
<comment type="caution">
    <text evidence="3">The sequence shown here is derived from an EMBL/GenBank/DDBJ whole genome shotgun (WGS) entry which is preliminary data.</text>
</comment>
<dbReference type="Proteomes" id="UP000799444">
    <property type="component" value="Unassembled WGS sequence"/>
</dbReference>
<keyword evidence="2" id="KW-0472">Membrane</keyword>
<dbReference type="OrthoDB" id="2396694at2759"/>
<reference evidence="3" key="1">
    <citation type="journal article" date="2020" name="Stud. Mycol.">
        <title>101 Dothideomycetes genomes: a test case for predicting lifestyles and emergence of pathogens.</title>
        <authorList>
            <person name="Haridas S."/>
            <person name="Albert R."/>
            <person name="Binder M."/>
            <person name="Bloem J."/>
            <person name="Labutti K."/>
            <person name="Salamov A."/>
            <person name="Andreopoulos B."/>
            <person name="Baker S."/>
            <person name="Barry K."/>
            <person name="Bills G."/>
            <person name="Bluhm B."/>
            <person name="Cannon C."/>
            <person name="Castanera R."/>
            <person name="Culley D."/>
            <person name="Daum C."/>
            <person name="Ezra D."/>
            <person name="Gonzalez J."/>
            <person name="Henrissat B."/>
            <person name="Kuo A."/>
            <person name="Liang C."/>
            <person name="Lipzen A."/>
            <person name="Lutzoni F."/>
            <person name="Magnuson J."/>
            <person name="Mondo S."/>
            <person name="Nolan M."/>
            <person name="Ohm R."/>
            <person name="Pangilinan J."/>
            <person name="Park H.-J."/>
            <person name="Ramirez L."/>
            <person name="Alfaro M."/>
            <person name="Sun H."/>
            <person name="Tritt A."/>
            <person name="Yoshinaga Y."/>
            <person name="Zwiers L.-H."/>
            <person name="Turgeon B."/>
            <person name="Goodwin S."/>
            <person name="Spatafora J."/>
            <person name="Crous P."/>
            <person name="Grigoriev I."/>
        </authorList>
    </citation>
    <scope>NUCLEOTIDE SEQUENCE</scope>
    <source>
        <strain evidence="3">CBS 125425</strain>
    </source>
</reference>
<feature type="transmembrane region" description="Helical" evidence="2">
    <location>
        <begin position="20"/>
        <end position="38"/>
    </location>
</feature>
<feature type="transmembrane region" description="Helical" evidence="2">
    <location>
        <begin position="131"/>
        <end position="153"/>
    </location>
</feature>
<proteinExistence type="predicted"/>
<feature type="transmembrane region" description="Helical" evidence="2">
    <location>
        <begin position="45"/>
        <end position="67"/>
    </location>
</feature>
<accession>A0A9P4QQD2</accession>
<organism evidence="3 4">
    <name type="scientific">Polyplosphaeria fusca</name>
    <dbReference type="NCBI Taxonomy" id="682080"/>
    <lineage>
        <taxon>Eukaryota</taxon>
        <taxon>Fungi</taxon>
        <taxon>Dikarya</taxon>
        <taxon>Ascomycota</taxon>
        <taxon>Pezizomycotina</taxon>
        <taxon>Dothideomycetes</taxon>
        <taxon>Pleosporomycetidae</taxon>
        <taxon>Pleosporales</taxon>
        <taxon>Tetraplosphaeriaceae</taxon>
        <taxon>Polyplosphaeria</taxon>
    </lineage>
</organism>
<feature type="transmembrane region" description="Helical" evidence="2">
    <location>
        <begin position="165"/>
        <end position="186"/>
    </location>
</feature>
<keyword evidence="2" id="KW-1133">Transmembrane helix</keyword>
<evidence type="ECO:0000313" key="4">
    <source>
        <dbReference type="Proteomes" id="UP000799444"/>
    </source>
</evidence>
<keyword evidence="2" id="KW-0812">Transmembrane</keyword>
<gene>
    <name evidence="3" type="ORF">EJ04DRAFT_447065</name>
</gene>
<evidence type="ECO:0000313" key="3">
    <source>
        <dbReference type="EMBL" id="KAF2729548.1"/>
    </source>
</evidence>
<dbReference type="EMBL" id="ML996242">
    <property type="protein sequence ID" value="KAF2729548.1"/>
    <property type="molecule type" value="Genomic_DNA"/>
</dbReference>
<sequence>MVGKTPIWPWHQPSYAKLDIALALATLLTCIPIASITIQRCRLTWHFILIAIWKLVTSVALSCTTIHRALISRRENHLRAHNRRESRRRARNPQSAPYQSHGMYEQIGASRSTLFNADEGGAQVQEDQTPLFWLILYLVGTMTGMAGLLALNWSSFRDNHDVRSLTYGFGVTIIIIPVMAAAYWYMKHLDLGHDAKGRDYVSAGLHMAGSFFVAGAAAFGFFSALYCDLVLAAIAQNWSGMPSEDFAPLYWAWFVAKRFPMLSI</sequence>
<keyword evidence="4" id="KW-1185">Reference proteome</keyword>